<keyword evidence="1" id="KW-1133">Transmembrane helix</keyword>
<name>A0A0F9D494_9ZZZZ</name>
<keyword evidence="1" id="KW-0812">Transmembrane</keyword>
<gene>
    <name evidence="2" type="ORF">LCGC14_2533690</name>
</gene>
<feature type="non-terminal residue" evidence="2">
    <location>
        <position position="1"/>
    </location>
</feature>
<sequence>YRRHDHQQDRVGRQRQLCLWPGRHFSALWRRICHLRLGPEANEQWEGMGLDQVQLSKTVMELGYLGFFLFLLIIYKIYKMNVSFYKNIQDDYWKSISVGFSGIIFLYVIGIIYNSVWVINSISFIFWFLSASLFIVAKRSFSK</sequence>
<evidence type="ECO:0000256" key="1">
    <source>
        <dbReference type="SAM" id="Phobius"/>
    </source>
</evidence>
<accession>A0A0F9D494</accession>
<feature type="transmembrane region" description="Helical" evidence="1">
    <location>
        <begin position="119"/>
        <end position="137"/>
    </location>
</feature>
<feature type="transmembrane region" description="Helical" evidence="1">
    <location>
        <begin position="58"/>
        <end position="75"/>
    </location>
</feature>
<keyword evidence="1" id="KW-0472">Membrane</keyword>
<comment type="caution">
    <text evidence="2">The sequence shown here is derived from an EMBL/GenBank/DDBJ whole genome shotgun (WGS) entry which is preliminary data.</text>
</comment>
<dbReference type="AlphaFoldDB" id="A0A0F9D494"/>
<organism evidence="2">
    <name type="scientific">marine sediment metagenome</name>
    <dbReference type="NCBI Taxonomy" id="412755"/>
    <lineage>
        <taxon>unclassified sequences</taxon>
        <taxon>metagenomes</taxon>
        <taxon>ecological metagenomes</taxon>
    </lineage>
</organism>
<reference evidence="2" key="1">
    <citation type="journal article" date="2015" name="Nature">
        <title>Complex archaea that bridge the gap between prokaryotes and eukaryotes.</title>
        <authorList>
            <person name="Spang A."/>
            <person name="Saw J.H."/>
            <person name="Jorgensen S.L."/>
            <person name="Zaremba-Niedzwiedzka K."/>
            <person name="Martijn J."/>
            <person name="Lind A.E."/>
            <person name="van Eijk R."/>
            <person name="Schleper C."/>
            <person name="Guy L."/>
            <person name="Ettema T.J."/>
        </authorList>
    </citation>
    <scope>NUCLEOTIDE SEQUENCE</scope>
</reference>
<proteinExistence type="predicted"/>
<feature type="transmembrane region" description="Helical" evidence="1">
    <location>
        <begin position="96"/>
        <end position="113"/>
    </location>
</feature>
<dbReference type="EMBL" id="LAZR01041176">
    <property type="protein sequence ID" value="KKL12646.1"/>
    <property type="molecule type" value="Genomic_DNA"/>
</dbReference>
<protein>
    <submittedName>
        <fullName evidence="2">Uncharacterized protein</fullName>
    </submittedName>
</protein>
<evidence type="ECO:0000313" key="2">
    <source>
        <dbReference type="EMBL" id="KKL12646.1"/>
    </source>
</evidence>